<feature type="signal peptide" evidence="3">
    <location>
        <begin position="1"/>
        <end position="18"/>
    </location>
</feature>
<reference evidence="4" key="1">
    <citation type="submission" date="2021-02" db="EMBL/GenBank/DDBJ databases">
        <authorList>
            <person name="Nowell W R."/>
        </authorList>
    </citation>
    <scope>NUCLEOTIDE SEQUENCE</scope>
</reference>
<feature type="transmembrane region" description="Helical" evidence="2">
    <location>
        <begin position="37"/>
        <end position="59"/>
    </location>
</feature>
<evidence type="ECO:0000256" key="3">
    <source>
        <dbReference type="SAM" id="SignalP"/>
    </source>
</evidence>
<feature type="compositionally biased region" description="Pro residues" evidence="1">
    <location>
        <begin position="98"/>
        <end position="111"/>
    </location>
</feature>
<dbReference type="AlphaFoldDB" id="A0A816A0P7"/>
<dbReference type="EMBL" id="CAJNOV010016507">
    <property type="protein sequence ID" value="CAF1591886.1"/>
    <property type="molecule type" value="Genomic_DNA"/>
</dbReference>
<evidence type="ECO:0000256" key="2">
    <source>
        <dbReference type="SAM" id="Phobius"/>
    </source>
</evidence>
<dbReference type="Proteomes" id="UP000663855">
    <property type="component" value="Unassembled WGS sequence"/>
</dbReference>
<accession>A0A816A0P7</accession>
<sequence length="127" mass="13778">METFFTLIILTTINYVYSAALPSNSSSSANSSLNGTVVVAIVVPIFAGAVAFICMYAYCVAKRGKKRRMNVYPLSTKIALTEQNEIYAPPSYNEAPPYGQPPPYEPPPPYTMPNSTPMEATNSVVNS</sequence>
<organism evidence="4 6">
    <name type="scientific">Rotaria magnacalcarata</name>
    <dbReference type="NCBI Taxonomy" id="392030"/>
    <lineage>
        <taxon>Eukaryota</taxon>
        <taxon>Metazoa</taxon>
        <taxon>Spiralia</taxon>
        <taxon>Gnathifera</taxon>
        <taxon>Rotifera</taxon>
        <taxon>Eurotatoria</taxon>
        <taxon>Bdelloidea</taxon>
        <taxon>Philodinida</taxon>
        <taxon>Philodinidae</taxon>
        <taxon>Rotaria</taxon>
    </lineage>
</organism>
<evidence type="ECO:0000313" key="6">
    <source>
        <dbReference type="Proteomes" id="UP000663855"/>
    </source>
</evidence>
<gene>
    <name evidence="5" type="ORF">BYL167_LOCUS43381</name>
    <name evidence="4" type="ORF">CJN711_LOCUS34150</name>
</gene>
<keyword evidence="2" id="KW-0812">Transmembrane</keyword>
<feature type="chain" id="PRO_5036229446" evidence="3">
    <location>
        <begin position="19"/>
        <end position="127"/>
    </location>
</feature>
<evidence type="ECO:0000313" key="5">
    <source>
        <dbReference type="EMBL" id="CAF4682058.1"/>
    </source>
</evidence>
<keyword evidence="2" id="KW-0472">Membrane</keyword>
<feature type="compositionally biased region" description="Polar residues" evidence="1">
    <location>
        <begin position="114"/>
        <end position="127"/>
    </location>
</feature>
<name>A0A816A0P7_9BILA</name>
<keyword evidence="3" id="KW-0732">Signal</keyword>
<evidence type="ECO:0000313" key="4">
    <source>
        <dbReference type="EMBL" id="CAF1591886.1"/>
    </source>
</evidence>
<comment type="caution">
    <text evidence="4">The sequence shown here is derived from an EMBL/GenBank/DDBJ whole genome shotgun (WGS) entry which is preliminary data.</text>
</comment>
<evidence type="ECO:0000256" key="1">
    <source>
        <dbReference type="SAM" id="MobiDB-lite"/>
    </source>
</evidence>
<protein>
    <submittedName>
        <fullName evidence="4">Uncharacterized protein</fullName>
    </submittedName>
</protein>
<feature type="region of interest" description="Disordered" evidence="1">
    <location>
        <begin position="88"/>
        <end position="127"/>
    </location>
</feature>
<dbReference type="Proteomes" id="UP000681967">
    <property type="component" value="Unassembled WGS sequence"/>
</dbReference>
<keyword evidence="2" id="KW-1133">Transmembrane helix</keyword>
<dbReference type="EMBL" id="CAJOBH010115171">
    <property type="protein sequence ID" value="CAF4682058.1"/>
    <property type="molecule type" value="Genomic_DNA"/>
</dbReference>
<proteinExistence type="predicted"/>